<evidence type="ECO:0000313" key="1">
    <source>
        <dbReference type="EMBL" id="KDQ52242.1"/>
    </source>
</evidence>
<protein>
    <submittedName>
        <fullName evidence="1">Uncharacterized protein</fullName>
    </submittedName>
</protein>
<dbReference type="AlphaFoldDB" id="A0A067PM51"/>
<accession>A0A067PM51</accession>
<dbReference type="HOGENOM" id="CLU_2654833_0_0_1"/>
<keyword evidence="2" id="KW-1185">Reference proteome</keyword>
<sequence>MAQHLLRRQLHCFLALSCISLSIDLALCGLHFNMHDLLFERQDWMHRSRLFFGSMGEFVAKTPYQTGTPPYAITEA</sequence>
<evidence type="ECO:0000313" key="2">
    <source>
        <dbReference type="Proteomes" id="UP000027265"/>
    </source>
</evidence>
<dbReference type="Proteomes" id="UP000027265">
    <property type="component" value="Unassembled WGS sequence"/>
</dbReference>
<dbReference type="InParanoid" id="A0A067PM51"/>
<proteinExistence type="predicted"/>
<dbReference type="EMBL" id="KL197741">
    <property type="protein sequence ID" value="KDQ52242.1"/>
    <property type="molecule type" value="Genomic_DNA"/>
</dbReference>
<gene>
    <name evidence="1" type="ORF">JAAARDRAFT_485874</name>
</gene>
<reference evidence="2" key="1">
    <citation type="journal article" date="2014" name="Proc. Natl. Acad. Sci. U.S.A.">
        <title>Extensive sampling of basidiomycete genomes demonstrates inadequacy of the white-rot/brown-rot paradigm for wood decay fungi.</title>
        <authorList>
            <person name="Riley R."/>
            <person name="Salamov A.A."/>
            <person name="Brown D.W."/>
            <person name="Nagy L.G."/>
            <person name="Floudas D."/>
            <person name="Held B.W."/>
            <person name="Levasseur A."/>
            <person name="Lombard V."/>
            <person name="Morin E."/>
            <person name="Otillar R."/>
            <person name="Lindquist E.A."/>
            <person name="Sun H."/>
            <person name="LaButti K.M."/>
            <person name="Schmutz J."/>
            <person name="Jabbour D."/>
            <person name="Luo H."/>
            <person name="Baker S.E."/>
            <person name="Pisabarro A.G."/>
            <person name="Walton J.D."/>
            <person name="Blanchette R.A."/>
            <person name="Henrissat B."/>
            <person name="Martin F."/>
            <person name="Cullen D."/>
            <person name="Hibbett D.S."/>
            <person name="Grigoriev I.V."/>
        </authorList>
    </citation>
    <scope>NUCLEOTIDE SEQUENCE [LARGE SCALE GENOMIC DNA]</scope>
    <source>
        <strain evidence="2">MUCL 33604</strain>
    </source>
</reference>
<organism evidence="1 2">
    <name type="scientific">Jaapia argillacea MUCL 33604</name>
    <dbReference type="NCBI Taxonomy" id="933084"/>
    <lineage>
        <taxon>Eukaryota</taxon>
        <taxon>Fungi</taxon>
        <taxon>Dikarya</taxon>
        <taxon>Basidiomycota</taxon>
        <taxon>Agaricomycotina</taxon>
        <taxon>Agaricomycetes</taxon>
        <taxon>Agaricomycetidae</taxon>
        <taxon>Jaapiales</taxon>
        <taxon>Jaapiaceae</taxon>
        <taxon>Jaapia</taxon>
    </lineage>
</organism>
<name>A0A067PM51_9AGAM</name>